<dbReference type="EMBL" id="ADLJ01000003">
    <property type="protein sequence ID" value="EHF00771.1"/>
    <property type="molecule type" value="Genomic_DNA"/>
</dbReference>
<sequence length="62" mass="6841">MEKSQSISPAKQGQLLQTENGTQYFICGKSRIKVSEHFAVEGRPLGELIADVIRHSADKNPT</sequence>
<accession>G5HD67</accession>
<dbReference type="RefSeq" id="WP_007858901.1">
    <property type="nucleotide sequence ID" value="NZ_JH376420.1"/>
</dbReference>
<evidence type="ECO:0000313" key="1">
    <source>
        <dbReference type="EMBL" id="EHF00771.1"/>
    </source>
</evidence>
<gene>
    <name evidence="1" type="ORF">HMPREF9469_00529</name>
</gene>
<name>G5HD67_9FIRM</name>
<proteinExistence type="predicted"/>
<reference evidence="1 2" key="1">
    <citation type="submission" date="2011-08" db="EMBL/GenBank/DDBJ databases">
        <title>The Genome Sequence of Clostridium citroniae WAL-17108.</title>
        <authorList>
            <consortium name="The Broad Institute Genome Sequencing Platform"/>
            <person name="Earl A."/>
            <person name="Ward D."/>
            <person name="Feldgarden M."/>
            <person name="Gevers D."/>
            <person name="Finegold S.M."/>
            <person name="Summanen P.H."/>
            <person name="Molitoris D.R."/>
            <person name="Vaisanen M.L."/>
            <person name="Daigneault M."/>
            <person name="Allen-Vercoe E."/>
            <person name="Young S.K."/>
            <person name="Zeng Q."/>
            <person name="Gargeya S."/>
            <person name="Fitzgerald M."/>
            <person name="Haas B."/>
            <person name="Abouelleil A."/>
            <person name="Alvarado L."/>
            <person name="Arachchi H.M."/>
            <person name="Berlin A."/>
            <person name="Brown A."/>
            <person name="Chapman S.B."/>
            <person name="Chen Z."/>
            <person name="Dunbar C."/>
            <person name="Freedman E."/>
            <person name="Gearin G."/>
            <person name="Gellesch M."/>
            <person name="Goldberg J."/>
            <person name="Griggs A."/>
            <person name="Gujja S."/>
            <person name="Heiman D."/>
            <person name="Howarth C."/>
            <person name="Larson L."/>
            <person name="Lui A."/>
            <person name="MacDonald P.J.P."/>
            <person name="Montmayeur A."/>
            <person name="Murphy C."/>
            <person name="Neiman D."/>
            <person name="Pearson M."/>
            <person name="Priest M."/>
            <person name="Roberts A."/>
            <person name="Saif S."/>
            <person name="Shea T."/>
            <person name="Shenoy N."/>
            <person name="Sisk P."/>
            <person name="Stolte C."/>
            <person name="Sykes S."/>
            <person name="Wortman J."/>
            <person name="Nusbaum C."/>
            <person name="Birren B."/>
        </authorList>
    </citation>
    <scope>NUCLEOTIDE SEQUENCE [LARGE SCALE GENOMIC DNA]</scope>
    <source>
        <strain evidence="1 2">WAL-17108</strain>
    </source>
</reference>
<dbReference type="Proteomes" id="UP000003763">
    <property type="component" value="Unassembled WGS sequence"/>
</dbReference>
<dbReference type="PATRIC" id="fig|742733.3.peg.552"/>
<dbReference type="AlphaFoldDB" id="G5HD67"/>
<comment type="caution">
    <text evidence="1">The sequence shown here is derived from an EMBL/GenBank/DDBJ whole genome shotgun (WGS) entry which is preliminary data.</text>
</comment>
<dbReference type="eggNOG" id="ENOG5032S28">
    <property type="taxonomic scope" value="Bacteria"/>
</dbReference>
<organism evidence="1 2">
    <name type="scientific">[Clostridium] citroniae WAL-17108</name>
    <dbReference type="NCBI Taxonomy" id="742733"/>
    <lineage>
        <taxon>Bacteria</taxon>
        <taxon>Bacillati</taxon>
        <taxon>Bacillota</taxon>
        <taxon>Clostridia</taxon>
        <taxon>Lachnospirales</taxon>
        <taxon>Lachnospiraceae</taxon>
        <taxon>Enterocloster</taxon>
    </lineage>
</organism>
<protein>
    <submittedName>
        <fullName evidence="1">Uncharacterized protein</fullName>
    </submittedName>
</protein>
<dbReference type="HOGENOM" id="CLU_207041_0_0_9"/>
<evidence type="ECO:0000313" key="2">
    <source>
        <dbReference type="Proteomes" id="UP000003763"/>
    </source>
</evidence>